<sequence length="186" mass="21100">MVAFLPFEKPFNVPISILKVEIKMKISEPLTHRDFLGSLLGLGIERKKIGDIIVKPFGAYIFVHKDINEFIKWNLIKISKHTKIEITEIKEQDLELEEPKFKEINGTVSSLRVDAIFSLGFKISRTTVNKLLQQDKGKCNGVLVKASSLMKEGDVGSLRGYGKIRLQAISGKTKKDRTHVTLQKYM</sequence>
<proteinExistence type="predicted"/>
<protein>
    <submittedName>
        <fullName evidence="1">Uncharacterized protein</fullName>
    </submittedName>
</protein>
<accession>A0ACC8XDX2</accession>
<evidence type="ECO:0000313" key="1">
    <source>
        <dbReference type="EMBL" id="ONI41087.1"/>
    </source>
</evidence>
<keyword evidence="2" id="KW-1185">Reference proteome</keyword>
<dbReference type="Proteomes" id="UP000188605">
    <property type="component" value="Unassembled WGS sequence"/>
</dbReference>
<dbReference type="EMBL" id="LJDB01000043">
    <property type="protein sequence ID" value="ONI41087.1"/>
    <property type="molecule type" value="Genomic_DNA"/>
</dbReference>
<name>A0ACC8XDX2_9FIRM</name>
<comment type="caution">
    <text evidence="1">The sequence shown here is derived from an EMBL/GenBank/DDBJ whole genome shotgun (WGS) entry which is preliminary data.</text>
</comment>
<gene>
    <name evidence="1" type="ORF">AN396_04175</name>
</gene>
<evidence type="ECO:0000313" key="2">
    <source>
        <dbReference type="Proteomes" id="UP000188605"/>
    </source>
</evidence>
<organism evidence="1 2">
    <name type="scientific">Candidatus Epulonipiscium fishelsonii</name>
    <dbReference type="NCBI Taxonomy" id="77094"/>
    <lineage>
        <taxon>Bacteria</taxon>
        <taxon>Bacillati</taxon>
        <taxon>Bacillota</taxon>
        <taxon>Clostridia</taxon>
        <taxon>Lachnospirales</taxon>
        <taxon>Lachnospiraceae</taxon>
        <taxon>Candidatus Epulonipiscium</taxon>
    </lineage>
</organism>
<reference evidence="1" key="1">
    <citation type="submission" date="2016-08" db="EMBL/GenBank/DDBJ databases">
        <authorList>
            <person name="Ngugi D.K."/>
            <person name="Miyake S."/>
            <person name="Stingl U."/>
        </authorList>
    </citation>
    <scope>NUCLEOTIDE SEQUENCE</scope>
    <source>
        <strain evidence="1">SCG-B11WGA-EpuloA1</strain>
    </source>
</reference>